<comment type="caution">
    <text evidence="2">The sequence shown here is derived from an EMBL/GenBank/DDBJ whole genome shotgun (WGS) entry which is preliminary data.</text>
</comment>
<organism evidence="2 3">
    <name type="scientific">Streptomyces glebosus</name>
    <dbReference type="NCBI Taxonomy" id="249580"/>
    <lineage>
        <taxon>Bacteria</taxon>
        <taxon>Bacillati</taxon>
        <taxon>Actinomycetota</taxon>
        <taxon>Actinomycetes</taxon>
        <taxon>Kitasatosporales</taxon>
        <taxon>Streptomycetaceae</taxon>
        <taxon>Streptomyces</taxon>
    </lineage>
</organism>
<dbReference type="InterPro" id="IPR016181">
    <property type="entry name" value="Acyl_CoA_acyltransferase"/>
</dbReference>
<dbReference type="GO" id="GO:0016747">
    <property type="term" value="F:acyltransferase activity, transferring groups other than amino-acyl groups"/>
    <property type="evidence" value="ECO:0007669"/>
    <property type="project" value="InterPro"/>
</dbReference>
<dbReference type="SUPFAM" id="SSF55729">
    <property type="entry name" value="Acyl-CoA N-acyltransferases (Nat)"/>
    <property type="match status" value="1"/>
</dbReference>
<dbReference type="PROSITE" id="PS51186">
    <property type="entry name" value="GNAT"/>
    <property type="match status" value="1"/>
</dbReference>
<dbReference type="Proteomes" id="UP000430079">
    <property type="component" value="Unassembled WGS sequence"/>
</dbReference>
<protein>
    <recommendedName>
        <fullName evidence="1">N-acetyltransferase domain-containing protein</fullName>
    </recommendedName>
</protein>
<dbReference type="AlphaFoldDB" id="A0A640SLF6"/>
<sequence length="249" mass="27109">MIPELVRTWVSGWAISRHTPTPVAKPWGLYVEVGRPDQVGRHVLPDAKELTVREAATSVTVPHTWLKVPREPAEVAHWLPDGWVVDADETGHLMATDLRTTAPTAPDGYTESVETRDGATYVQLHDAEGELAAQGQMAVLGEATVIDRVITEQAHRRRGLGAFVMRTLADRAVADGATLGVLGATDEGRALYERLDWKAYAPLAACIYRPGNLSRDLVETSRSSRSVIERGQAPGGPGGLHQCIEVRNR</sequence>
<name>A0A640SLF6_9ACTN</name>
<reference evidence="2 3" key="1">
    <citation type="submission" date="2019-12" db="EMBL/GenBank/DDBJ databases">
        <title>Whole genome shotgun sequence of Streptomyces hygroscopicus subsp. glebosus NBRC 13786.</title>
        <authorList>
            <person name="Ichikawa N."/>
            <person name="Kimura A."/>
            <person name="Kitahashi Y."/>
            <person name="Komaki H."/>
            <person name="Tamura T."/>
        </authorList>
    </citation>
    <scope>NUCLEOTIDE SEQUENCE [LARGE SCALE GENOMIC DNA]</scope>
    <source>
        <strain evidence="2 3">NBRC 13786</strain>
    </source>
</reference>
<evidence type="ECO:0000313" key="3">
    <source>
        <dbReference type="Proteomes" id="UP000430079"/>
    </source>
</evidence>
<dbReference type="InterPro" id="IPR000182">
    <property type="entry name" value="GNAT_dom"/>
</dbReference>
<gene>
    <name evidence="2" type="ORF">Sgleb_01340</name>
</gene>
<feature type="domain" description="N-acetyltransferase" evidence="1">
    <location>
        <begin position="80"/>
        <end position="212"/>
    </location>
</feature>
<evidence type="ECO:0000313" key="2">
    <source>
        <dbReference type="EMBL" id="GFE12087.1"/>
    </source>
</evidence>
<dbReference type="Gene3D" id="3.40.630.30">
    <property type="match status" value="1"/>
</dbReference>
<accession>A0A640SLF6</accession>
<evidence type="ECO:0000259" key="1">
    <source>
        <dbReference type="PROSITE" id="PS51186"/>
    </source>
</evidence>
<dbReference type="Pfam" id="PF00583">
    <property type="entry name" value="Acetyltransf_1"/>
    <property type="match status" value="1"/>
</dbReference>
<dbReference type="EMBL" id="BLIO01000001">
    <property type="protein sequence ID" value="GFE12087.1"/>
    <property type="molecule type" value="Genomic_DNA"/>
</dbReference>
<proteinExistence type="predicted"/>
<keyword evidence="3" id="KW-1185">Reference proteome</keyword>